<comment type="caution">
    <text evidence="1">The sequence shown here is derived from an EMBL/GenBank/DDBJ whole genome shotgun (WGS) entry which is preliminary data.</text>
</comment>
<accession>A0ABS1H500</accession>
<dbReference type="Proteomes" id="UP000618943">
    <property type="component" value="Unassembled WGS sequence"/>
</dbReference>
<name>A0ABS1H500_9BACL</name>
<keyword evidence="2" id="KW-1185">Reference proteome</keyword>
<sequence>MNKKFITNFKDWWKSLFRKGAQENISESTDELIESDDTQENGIMQNEAFNQNDIDIQMKLPKQPIIPMYNGKYDQFFLTPELHIPLSAVNEELWDLIQEKLPDNYTIPCATSKHLYNINKSRDKCY</sequence>
<evidence type="ECO:0000313" key="1">
    <source>
        <dbReference type="EMBL" id="MBK3494477.1"/>
    </source>
</evidence>
<dbReference type="RefSeq" id="WP_200748340.1">
    <property type="nucleotide sequence ID" value="NZ_JAEOAH010000005.1"/>
</dbReference>
<proteinExistence type="predicted"/>
<gene>
    <name evidence="1" type="ORF">JFL43_06300</name>
</gene>
<dbReference type="EMBL" id="JAEOAH010000005">
    <property type="protein sequence ID" value="MBK3494477.1"/>
    <property type="molecule type" value="Genomic_DNA"/>
</dbReference>
<organism evidence="1 2">
    <name type="scientific">Viridibacillus soli</name>
    <dbReference type="NCBI Taxonomy" id="2798301"/>
    <lineage>
        <taxon>Bacteria</taxon>
        <taxon>Bacillati</taxon>
        <taxon>Bacillota</taxon>
        <taxon>Bacilli</taxon>
        <taxon>Bacillales</taxon>
        <taxon>Caryophanaceae</taxon>
        <taxon>Viridibacillus</taxon>
    </lineage>
</organism>
<evidence type="ECO:0000313" key="2">
    <source>
        <dbReference type="Proteomes" id="UP000618943"/>
    </source>
</evidence>
<reference evidence="1 2" key="1">
    <citation type="submission" date="2020-12" db="EMBL/GenBank/DDBJ databases">
        <title>YIM B01967 draft genome.</title>
        <authorList>
            <person name="Yan X."/>
        </authorList>
    </citation>
    <scope>NUCLEOTIDE SEQUENCE [LARGE SCALE GENOMIC DNA]</scope>
    <source>
        <strain evidence="1 2">YIM B01967</strain>
    </source>
</reference>
<protein>
    <submittedName>
        <fullName evidence="1">Uncharacterized protein</fullName>
    </submittedName>
</protein>